<feature type="compositionally biased region" description="Basic and acidic residues" evidence="10">
    <location>
        <begin position="113"/>
        <end position="123"/>
    </location>
</feature>
<evidence type="ECO:0000256" key="10">
    <source>
        <dbReference type="SAM" id="MobiDB-lite"/>
    </source>
</evidence>
<evidence type="ECO:0000256" key="3">
    <source>
        <dbReference type="ARBA" id="ARBA00012740"/>
    </source>
</evidence>
<evidence type="ECO:0000256" key="4">
    <source>
        <dbReference type="ARBA" id="ARBA00022694"/>
    </source>
</evidence>
<feature type="coiled-coil region" evidence="9">
    <location>
        <begin position="1232"/>
        <end position="1259"/>
    </location>
</feature>
<dbReference type="PROSITE" id="PS51747">
    <property type="entry name" value="CYT_DCMP_DEAMINASES_2"/>
    <property type="match status" value="1"/>
</dbReference>
<dbReference type="PANTHER" id="PTHR11079">
    <property type="entry name" value="CYTOSINE DEAMINASE FAMILY MEMBER"/>
    <property type="match status" value="1"/>
</dbReference>
<dbReference type="SUPFAM" id="SSF53927">
    <property type="entry name" value="Cytidine deaminase-like"/>
    <property type="match status" value="1"/>
</dbReference>
<evidence type="ECO:0000256" key="9">
    <source>
        <dbReference type="SAM" id="Coils"/>
    </source>
</evidence>
<keyword evidence="6" id="KW-0378">Hydrolase</keyword>
<dbReference type="EC" id="3.5.4.33" evidence="3"/>
<dbReference type="CDD" id="cd01285">
    <property type="entry name" value="nucleoside_deaminase"/>
    <property type="match status" value="1"/>
</dbReference>
<keyword evidence="13" id="KW-1185">Reference proteome</keyword>
<reference evidence="12 13" key="2">
    <citation type="journal article" date="2017" name="Nature">
        <title>The Apostasia genome and the evolution of orchids.</title>
        <authorList>
            <person name="Zhang G.Q."/>
            <person name="Liu K.W."/>
            <person name="Li Z."/>
            <person name="Lohaus R."/>
            <person name="Hsiao Y.Y."/>
            <person name="Niu S.C."/>
            <person name="Wang J.Y."/>
            <person name="Lin Y.C."/>
            <person name="Xu Q."/>
            <person name="Chen L.J."/>
            <person name="Yoshida K."/>
            <person name="Fujiwara S."/>
            <person name="Wang Z.W."/>
            <person name="Zhang Y.Q."/>
            <person name="Mitsuda N."/>
            <person name="Wang M."/>
            <person name="Liu G.H."/>
            <person name="Pecoraro L."/>
            <person name="Huang H.X."/>
            <person name="Xiao X.J."/>
            <person name="Lin M."/>
            <person name="Wu X.Y."/>
            <person name="Wu W.L."/>
            <person name="Chen Y.Y."/>
            <person name="Chang S.B."/>
            <person name="Sakamoto S."/>
            <person name="Ohme-Takagi M."/>
            <person name="Yagi M."/>
            <person name="Zeng S.J."/>
            <person name="Shen C.Y."/>
            <person name="Yeh C.M."/>
            <person name="Luo Y.B."/>
            <person name="Tsai W.C."/>
            <person name="Van de Peer Y."/>
            <person name="Liu Z.J."/>
        </authorList>
    </citation>
    <scope>NUCLEOTIDE SEQUENCE [LARGE SCALE GENOMIC DNA]</scope>
    <source>
        <tissue evidence="12">The whole plant</tissue>
    </source>
</reference>
<dbReference type="STRING" id="906689.A0A2I0VIG2"/>
<feature type="compositionally biased region" description="Basic and acidic residues" evidence="10">
    <location>
        <begin position="352"/>
        <end position="361"/>
    </location>
</feature>
<evidence type="ECO:0000313" key="13">
    <source>
        <dbReference type="Proteomes" id="UP000233837"/>
    </source>
</evidence>
<proteinExistence type="inferred from homology"/>
<feature type="compositionally biased region" description="Polar residues" evidence="10">
    <location>
        <begin position="127"/>
        <end position="136"/>
    </location>
</feature>
<accession>A0A2I0VIG2</accession>
<feature type="region of interest" description="Disordered" evidence="10">
    <location>
        <begin position="987"/>
        <end position="1035"/>
    </location>
</feature>
<feature type="compositionally biased region" description="Basic and acidic residues" evidence="10">
    <location>
        <begin position="295"/>
        <end position="306"/>
    </location>
</feature>
<keyword evidence="9" id="KW-0175">Coiled coil</keyword>
<dbReference type="InterPro" id="IPR016193">
    <property type="entry name" value="Cytidine_deaminase-like"/>
</dbReference>
<evidence type="ECO:0000259" key="11">
    <source>
        <dbReference type="PROSITE" id="PS51747"/>
    </source>
</evidence>
<gene>
    <name evidence="12" type="primary">TADA</name>
    <name evidence="12" type="ORF">MA16_Dca025989</name>
</gene>
<evidence type="ECO:0000256" key="6">
    <source>
        <dbReference type="ARBA" id="ARBA00022801"/>
    </source>
</evidence>
<evidence type="ECO:0000256" key="5">
    <source>
        <dbReference type="ARBA" id="ARBA00022723"/>
    </source>
</evidence>
<feature type="compositionally biased region" description="Polar residues" evidence="10">
    <location>
        <begin position="944"/>
        <end position="953"/>
    </location>
</feature>
<evidence type="ECO:0000256" key="7">
    <source>
        <dbReference type="ARBA" id="ARBA00022833"/>
    </source>
</evidence>
<organism evidence="12 13">
    <name type="scientific">Dendrobium catenatum</name>
    <dbReference type="NCBI Taxonomy" id="906689"/>
    <lineage>
        <taxon>Eukaryota</taxon>
        <taxon>Viridiplantae</taxon>
        <taxon>Streptophyta</taxon>
        <taxon>Embryophyta</taxon>
        <taxon>Tracheophyta</taxon>
        <taxon>Spermatophyta</taxon>
        <taxon>Magnoliopsida</taxon>
        <taxon>Liliopsida</taxon>
        <taxon>Asparagales</taxon>
        <taxon>Orchidaceae</taxon>
        <taxon>Epidendroideae</taxon>
        <taxon>Malaxideae</taxon>
        <taxon>Dendrobiinae</taxon>
        <taxon>Dendrobium</taxon>
    </lineage>
</organism>
<keyword evidence="4" id="KW-0819">tRNA processing</keyword>
<feature type="compositionally biased region" description="Basic and acidic residues" evidence="10">
    <location>
        <begin position="316"/>
        <end position="329"/>
    </location>
</feature>
<dbReference type="Proteomes" id="UP000233837">
    <property type="component" value="Unassembled WGS sequence"/>
</dbReference>
<dbReference type="PANTHER" id="PTHR11079:SF179">
    <property type="entry name" value="TRNA(ADENINE(34)) DEAMINASE, CHLOROPLASTIC"/>
    <property type="match status" value="1"/>
</dbReference>
<dbReference type="InterPro" id="IPR002125">
    <property type="entry name" value="CMP_dCMP_dom"/>
</dbReference>
<dbReference type="GO" id="GO:0052717">
    <property type="term" value="F:tRNA-specific adenosine-34 deaminase activity"/>
    <property type="evidence" value="ECO:0007669"/>
    <property type="project" value="UniProtKB-EC"/>
</dbReference>
<evidence type="ECO:0000256" key="8">
    <source>
        <dbReference type="ARBA" id="ARBA00048045"/>
    </source>
</evidence>
<evidence type="ECO:0000313" key="12">
    <source>
        <dbReference type="EMBL" id="PKU63200.1"/>
    </source>
</evidence>
<dbReference type="GO" id="GO:0009507">
    <property type="term" value="C:chloroplast"/>
    <property type="evidence" value="ECO:0007669"/>
    <property type="project" value="TreeGrafter"/>
</dbReference>
<name>A0A2I0VIG2_9ASPA</name>
<feature type="compositionally biased region" description="Basic and acidic residues" evidence="10">
    <location>
        <begin position="893"/>
        <end position="909"/>
    </location>
</feature>
<feature type="region of interest" description="Disordered" evidence="10">
    <location>
        <begin position="342"/>
        <end position="365"/>
    </location>
</feature>
<comment type="catalytic activity">
    <reaction evidence="8">
        <text>adenosine(34) in tRNA + H2O + H(+) = inosine(34) in tRNA + NH4(+)</text>
        <dbReference type="Rhea" id="RHEA:43168"/>
        <dbReference type="Rhea" id="RHEA-COMP:10373"/>
        <dbReference type="Rhea" id="RHEA-COMP:10374"/>
        <dbReference type="ChEBI" id="CHEBI:15377"/>
        <dbReference type="ChEBI" id="CHEBI:15378"/>
        <dbReference type="ChEBI" id="CHEBI:28938"/>
        <dbReference type="ChEBI" id="CHEBI:74411"/>
        <dbReference type="ChEBI" id="CHEBI:82852"/>
        <dbReference type="EC" id="3.5.4.33"/>
    </reaction>
</comment>
<dbReference type="InterPro" id="IPR028883">
    <property type="entry name" value="tRNA_aden_deaminase"/>
</dbReference>
<feature type="compositionally biased region" description="Low complexity" evidence="10">
    <location>
        <begin position="910"/>
        <end position="919"/>
    </location>
</feature>
<keyword evidence="7" id="KW-0862">Zinc</keyword>
<dbReference type="GO" id="GO:0046872">
    <property type="term" value="F:metal ion binding"/>
    <property type="evidence" value="ECO:0007669"/>
    <property type="project" value="UniProtKB-KW"/>
</dbReference>
<dbReference type="EMBL" id="KZ503507">
    <property type="protein sequence ID" value="PKU63200.1"/>
    <property type="molecule type" value="Genomic_DNA"/>
</dbReference>
<keyword evidence="5" id="KW-0479">Metal-binding</keyword>
<feature type="region of interest" description="Disordered" evidence="10">
    <location>
        <begin position="113"/>
        <end position="136"/>
    </location>
</feature>
<sequence>MYGYTAATLDVRSKCSLSFYYLSLPNDQQLYCHRPCCHFSVSSRILAGHLLGLYFPIPSKIPFHAGRRRVRVLYGIRDFSMTELLAESAERFPGLGKPLWKKGRREIHVESIEGERRMSRNEGKTGVCSSWSDGSSLTRDSELNEVRRRSVGGESLTGYGYRNKDTRFDTVNVSDEEVQNVDDPWGERRNSSQRDVVLHSRNDDSTKRNDNFRRFRVKDVGKKVDQRANLSQQVNIRESGSDGRSKMVARISELQLDDVKRTSVAANVRKIQKGESSASATRQNNAMDHQLAGYDQHRRSSEKQSKVADIQSAAYPHKDFNETSTRDRGERAYLEQNLAQVSRDKRIHHDRRALEQDESRRNTQRINEVSLFHGSESSDLGRASRIGDRSSMGMDAITNLVQDSSHAITNFVQDSSHVSINKRSQVNTEMYLSVQNRSEGDEKIIMEGNSIQLGGGERKQIHRGMLEHDEARRKTKMLSEVSEVHTDNMEAFSLARDKRGMEFESYFVESSIPATKDKGTQVEMHDGCYDQIEMARFNANNIVNAVSSLSPPVNRVDPQEYDTLLASNPVSSLRERKDQANKQAYLLYDARMESERDSNECDLTRSNNRRISNLQEAYNSRIEKEKEFYSTVTSSLVLSREEEIKRSSFTGESSQSASMGLTSTVSVTGISSSQPPYSELNYDAGWIGYQNIQQDTNDSAGKFGKSSAPHAVDFVGELQKEVTALNESGKTTNISAGIQVGKPGWNEVHATSRIENQNETSSAETSSIVLTQERKERHSSLLLGETSQYKTIQIASTGSLGNVSNSVKSYTEADSHSVRDGIFHFTHDEIESSKRLDKSSASHVDEFVEEIQQEIMPMKESGKELNVSTRFKIEETGWRESEATAGMQVGELTESRRYGDGGRIKEGRRLSSSGSGMRGPSDEMWGVEVLSSQETSNAEEPEENSSISGAMDLTTPTLETAITRRSPRSLWSYVVDIIRMSWVLRGHSNSSTSKSDKRASSNESLSSDAWFSGPGQEEDGAGDVPQNTKQTGLVNEPGLLKESVKLRFNESKEGDMLTVIETNSSIPSDFMIGGLQASRTATSSIEAESPPHSISNQDILSSVMIVEQQPASKSDTASPSIVDNVESRVRDKVKVLKPISSFPAAVLRVGFSSGITQASGAELTEAAQVGEGNSSSLENIVQPSASTVNSALPRITDIEEVDRPGSIPKLELDPFSEKLPEVGGTNEAGIKRRKFQRNKQVLSEQFSEWEEAFKRENEQKKLDELFMREAILEAKKGADTWEVPVGAVLVQNGKIIARGCNMVEELRDSTAHAEMICIREASNLLRTWRLAETTLYVTLEPCPMCAGAILQARIDTVVWGAPNRLLGADGSWVRLFPGVDGGSHSMNPPSQMVGPVHPFHPKIIIRRGVLESECGDVMQQFFKLRRKKDKRPESSPPPSYFPLSNRPTKFFSKLHNIFCIMFCL</sequence>
<dbReference type="HAMAP" id="MF_00972">
    <property type="entry name" value="tRNA_aden_deaminase"/>
    <property type="match status" value="1"/>
</dbReference>
<evidence type="ECO:0000256" key="1">
    <source>
        <dbReference type="ARBA" id="ARBA00001947"/>
    </source>
</evidence>
<dbReference type="FunFam" id="3.40.140.10:FF:000005">
    <property type="entry name" value="tRNA-specific adenosine deaminase"/>
    <property type="match status" value="1"/>
</dbReference>
<feature type="domain" description="CMP/dCMP-type deaminase" evidence="11">
    <location>
        <begin position="1261"/>
        <end position="1373"/>
    </location>
</feature>
<evidence type="ECO:0000256" key="2">
    <source>
        <dbReference type="ARBA" id="ARBA00011738"/>
    </source>
</evidence>
<comment type="cofactor">
    <cofactor evidence="1">
        <name>Zn(2+)</name>
        <dbReference type="ChEBI" id="CHEBI:29105"/>
    </cofactor>
</comment>
<feature type="compositionally biased region" description="Basic and acidic residues" evidence="10">
    <location>
        <begin position="185"/>
        <end position="210"/>
    </location>
</feature>
<feature type="region of interest" description="Disordered" evidence="10">
    <location>
        <begin position="179"/>
        <end position="210"/>
    </location>
</feature>
<feature type="region of interest" description="Disordered" evidence="10">
    <location>
        <begin position="892"/>
        <end position="953"/>
    </location>
</feature>
<comment type="subunit">
    <text evidence="2">Homodimer.</text>
</comment>
<reference evidence="12 13" key="1">
    <citation type="journal article" date="2016" name="Sci. Rep.">
        <title>The Dendrobium catenatum Lindl. genome sequence provides insights into polysaccharide synthase, floral development and adaptive evolution.</title>
        <authorList>
            <person name="Zhang G.Q."/>
            <person name="Xu Q."/>
            <person name="Bian C."/>
            <person name="Tsai W.C."/>
            <person name="Yeh C.M."/>
            <person name="Liu K.W."/>
            <person name="Yoshida K."/>
            <person name="Zhang L.S."/>
            <person name="Chang S.B."/>
            <person name="Chen F."/>
            <person name="Shi Y."/>
            <person name="Su Y.Y."/>
            <person name="Zhang Y.Q."/>
            <person name="Chen L.J."/>
            <person name="Yin Y."/>
            <person name="Lin M."/>
            <person name="Huang H."/>
            <person name="Deng H."/>
            <person name="Wang Z.W."/>
            <person name="Zhu S.L."/>
            <person name="Zhao X."/>
            <person name="Deng C."/>
            <person name="Niu S.C."/>
            <person name="Huang J."/>
            <person name="Wang M."/>
            <person name="Liu G.H."/>
            <person name="Yang H.J."/>
            <person name="Xiao X.J."/>
            <person name="Hsiao Y.Y."/>
            <person name="Wu W.L."/>
            <person name="Chen Y.Y."/>
            <person name="Mitsuda N."/>
            <person name="Ohme-Takagi M."/>
            <person name="Luo Y.B."/>
            <person name="Van de Peer Y."/>
            <person name="Liu Z.J."/>
        </authorList>
    </citation>
    <scope>NUCLEOTIDE SEQUENCE [LARGE SCALE GENOMIC DNA]</scope>
    <source>
        <tissue evidence="12">The whole plant</tissue>
    </source>
</reference>
<feature type="region of interest" description="Disordered" evidence="10">
    <location>
        <begin position="293"/>
        <end position="329"/>
    </location>
</feature>
<dbReference type="OrthoDB" id="408702at2759"/>
<protein>
    <recommendedName>
        <fullName evidence="3">tRNA(adenine(34)) deaminase</fullName>
        <ecNumber evidence="3">3.5.4.33</ecNumber>
    </recommendedName>
</protein>
<dbReference type="Gene3D" id="3.40.140.10">
    <property type="entry name" value="Cytidine Deaminase, domain 2"/>
    <property type="match status" value="1"/>
</dbReference>
<dbReference type="GO" id="GO:0002100">
    <property type="term" value="P:tRNA wobble adenosine to inosine editing"/>
    <property type="evidence" value="ECO:0007669"/>
    <property type="project" value="InterPro"/>
</dbReference>
<dbReference type="Pfam" id="PF00383">
    <property type="entry name" value="dCMP_cyt_deam_1"/>
    <property type="match status" value="1"/>
</dbReference>